<dbReference type="AlphaFoldDB" id="A0A9P0JSH2"/>
<evidence type="ECO:0000313" key="3">
    <source>
        <dbReference type="EMBL" id="CAH1960448.1"/>
    </source>
</evidence>
<gene>
    <name evidence="3" type="ORF">ACAOBT_LOCUS3644</name>
</gene>
<organism evidence="3 4">
    <name type="scientific">Acanthoscelides obtectus</name>
    <name type="common">Bean weevil</name>
    <name type="synonym">Bruchus obtectus</name>
    <dbReference type="NCBI Taxonomy" id="200917"/>
    <lineage>
        <taxon>Eukaryota</taxon>
        <taxon>Metazoa</taxon>
        <taxon>Ecdysozoa</taxon>
        <taxon>Arthropoda</taxon>
        <taxon>Hexapoda</taxon>
        <taxon>Insecta</taxon>
        <taxon>Pterygota</taxon>
        <taxon>Neoptera</taxon>
        <taxon>Endopterygota</taxon>
        <taxon>Coleoptera</taxon>
        <taxon>Polyphaga</taxon>
        <taxon>Cucujiformia</taxon>
        <taxon>Chrysomeloidea</taxon>
        <taxon>Chrysomelidae</taxon>
        <taxon>Bruchinae</taxon>
        <taxon>Bruchini</taxon>
        <taxon>Acanthoscelides</taxon>
    </lineage>
</organism>
<sequence>MCVERTEKWFHYIVLVLLVEQSVSGIPLVIKAGSGMQQNHQQHQNEKGYNGAVVKGIANYEGDQGFNHDLHKMYQAMSNSGRYGEHRGIVQNSLDQNQFNRDTVQQNGGGLITDLENKRVHKKGHHNSGFRNTYHKDETGSNSSFFDDGGDEGDQYVRKAQHGQYGDVLQANQRGSTLNSKNYANNAAEQSSYDKGQHGSQEQGKQGNFGRNQYYDDKEHANAANAAKAYGEAGRYDQEQYAVKPYPIYPVLPAPHPLPHPPVMVHHPLPVQDAPGPIAPQIAPLPPPPPLPHQGSRKITIYEDPRYVQQAPHRQYDNYGDQGDYVELDVRPPLPPPAAGRLRYDQRGPPPPHYDDYY</sequence>
<accession>A0A9P0JSH2</accession>
<feature type="compositionally biased region" description="Basic residues" evidence="1">
    <location>
        <begin position="119"/>
        <end position="128"/>
    </location>
</feature>
<dbReference type="Proteomes" id="UP001152888">
    <property type="component" value="Unassembled WGS sequence"/>
</dbReference>
<dbReference type="Pfam" id="PF16009">
    <property type="entry name" value="DUF4779"/>
    <property type="match status" value="1"/>
</dbReference>
<feature type="region of interest" description="Disordered" evidence="1">
    <location>
        <begin position="315"/>
        <end position="358"/>
    </location>
</feature>
<protein>
    <submittedName>
        <fullName evidence="3">Uncharacterized protein</fullName>
    </submittedName>
</protein>
<name>A0A9P0JSH2_ACAOB</name>
<dbReference type="InterPro" id="IPR031959">
    <property type="entry name" value="DUF4779"/>
</dbReference>
<feature type="compositionally biased region" description="Polar residues" evidence="1">
    <location>
        <begin position="188"/>
        <end position="211"/>
    </location>
</feature>
<feature type="signal peptide" evidence="2">
    <location>
        <begin position="1"/>
        <end position="25"/>
    </location>
</feature>
<feature type="region of interest" description="Disordered" evidence="1">
    <location>
        <begin position="188"/>
        <end position="213"/>
    </location>
</feature>
<proteinExistence type="predicted"/>
<feature type="region of interest" description="Disordered" evidence="1">
    <location>
        <begin position="116"/>
        <end position="155"/>
    </location>
</feature>
<keyword evidence="4" id="KW-1185">Reference proteome</keyword>
<comment type="caution">
    <text evidence="3">The sequence shown here is derived from an EMBL/GenBank/DDBJ whole genome shotgun (WGS) entry which is preliminary data.</text>
</comment>
<evidence type="ECO:0000313" key="4">
    <source>
        <dbReference type="Proteomes" id="UP001152888"/>
    </source>
</evidence>
<dbReference type="EMBL" id="CAKOFQ010006688">
    <property type="protein sequence ID" value="CAH1960448.1"/>
    <property type="molecule type" value="Genomic_DNA"/>
</dbReference>
<reference evidence="3" key="1">
    <citation type="submission" date="2022-03" db="EMBL/GenBank/DDBJ databases">
        <authorList>
            <person name="Sayadi A."/>
        </authorList>
    </citation>
    <scope>NUCLEOTIDE SEQUENCE</scope>
</reference>
<evidence type="ECO:0000256" key="1">
    <source>
        <dbReference type="SAM" id="MobiDB-lite"/>
    </source>
</evidence>
<dbReference type="OrthoDB" id="6620482at2759"/>
<evidence type="ECO:0000256" key="2">
    <source>
        <dbReference type="SAM" id="SignalP"/>
    </source>
</evidence>
<feature type="chain" id="PRO_5040141289" evidence="2">
    <location>
        <begin position="26"/>
        <end position="358"/>
    </location>
</feature>
<keyword evidence="2" id="KW-0732">Signal</keyword>